<reference evidence="7 8" key="1">
    <citation type="submission" date="2016-06" db="EMBL/GenBank/DDBJ databases">
        <title>Insight into the functional genes involving in sulfur oxidation in Pearl River water.</title>
        <authorList>
            <person name="Luo J."/>
            <person name="Tan X."/>
            <person name="Lin W."/>
        </authorList>
    </citation>
    <scope>NUCLEOTIDE SEQUENCE [LARGE SCALE GENOMIC DNA]</scope>
    <source>
        <strain evidence="7 8">LS2</strain>
    </source>
</reference>
<dbReference type="InterPro" id="IPR016187">
    <property type="entry name" value="CTDL_fold"/>
</dbReference>
<keyword evidence="7" id="KW-0808">Transferase</keyword>
<dbReference type="InterPro" id="IPR051043">
    <property type="entry name" value="Sulfatase_Mod_Factor_Kinase"/>
</dbReference>
<dbReference type="Proteomes" id="UP000078596">
    <property type="component" value="Chromosome"/>
</dbReference>
<evidence type="ECO:0000313" key="8">
    <source>
        <dbReference type="Proteomes" id="UP000078596"/>
    </source>
</evidence>
<dbReference type="InterPro" id="IPR013217">
    <property type="entry name" value="Methyltransf_12"/>
</dbReference>
<dbReference type="Pfam" id="PF08242">
    <property type="entry name" value="Methyltransf_12"/>
    <property type="match status" value="1"/>
</dbReference>
<feature type="domain" description="Sulfatase-modifying factor enzyme-like" evidence="4">
    <location>
        <begin position="191"/>
        <end position="450"/>
    </location>
</feature>
<gene>
    <name evidence="7" type="ORF">A9404_02440</name>
</gene>
<feature type="domain" description="Methyltransferase type 12" evidence="5">
    <location>
        <begin position="508"/>
        <end position="628"/>
    </location>
</feature>
<dbReference type="KEGG" id="haz:A9404_02440"/>
<dbReference type="InterPro" id="IPR005532">
    <property type="entry name" value="SUMF_dom"/>
</dbReference>
<comment type="pathway">
    <text evidence="3">Amino-acid biosynthesis; ergothioneine biosynthesis.</text>
</comment>
<dbReference type="EMBL" id="CP016027">
    <property type="protein sequence ID" value="ANJ66388.1"/>
    <property type="molecule type" value="Genomic_DNA"/>
</dbReference>
<evidence type="ECO:0000259" key="4">
    <source>
        <dbReference type="Pfam" id="PF03781"/>
    </source>
</evidence>
<dbReference type="GO" id="GO:0032259">
    <property type="term" value="P:methylation"/>
    <property type="evidence" value="ECO:0007669"/>
    <property type="project" value="UniProtKB-KW"/>
</dbReference>
<dbReference type="InterPro" id="IPR042095">
    <property type="entry name" value="SUMF_sf"/>
</dbReference>
<dbReference type="GO" id="GO:0120147">
    <property type="term" value="F:formylglycine-generating oxidase activity"/>
    <property type="evidence" value="ECO:0007669"/>
    <property type="project" value="TreeGrafter"/>
</dbReference>
<proteinExistence type="predicted"/>
<protein>
    <submittedName>
        <fullName evidence="7">SAM-dependent methyltransferase</fullName>
    </submittedName>
</protein>
<dbReference type="InterPro" id="IPR029063">
    <property type="entry name" value="SAM-dependent_MTases_sf"/>
</dbReference>
<dbReference type="OrthoDB" id="9768004at2"/>
<dbReference type="NCBIfam" id="TIGR04345">
    <property type="entry name" value="ovoA_Cterm"/>
    <property type="match status" value="1"/>
</dbReference>
<dbReference type="CDD" id="cd02440">
    <property type="entry name" value="AdoMet_MTases"/>
    <property type="match status" value="1"/>
</dbReference>
<evidence type="ECO:0000259" key="5">
    <source>
        <dbReference type="Pfam" id="PF08242"/>
    </source>
</evidence>
<keyword evidence="2" id="KW-0408">Iron</keyword>
<dbReference type="SUPFAM" id="SSF53335">
    <property type="entry name" value="S-adenosyl-L-methionine-dependent methyltransferases"/>
    <property type="match status" value="1"/>
</dbReference>
<dbReference type="InterPro" id="IPR027577">
    <property type="entry name" value="OvoA_Nterm"/>
</dbReference>
<sequence length="704" mass="80247">MPMPALSGSDPEAKRAEIRTYYHQTSDLFERLFDLLATDEAFYLRPESLRHPHIFYFGHTAVFFVNKLVLAKLLPERIDSKLESIFAVGVDEMSWDDLNDAHYDWPTVEATRAYRRKVRAAVDTLIQSLPLQLPITWESPFWPILMGIEHERIHLETSSVLIRQTPLHYLDAEQRHHWPIYPESGSAPINALLPVPGGPVNLGKRDDFYGWDNEYGRHEVIIPDFTASRYLVSNGEYLAFVDDRGYETDSWWDEEGLAWRNYRRAMHPVFWIADNNQPHGFRYRALAEEIPLPLDWPVDVNQLEAAAFCRWLSAKSGMPVRLPYEDEWYRLADVAAVPDHDQWPLSASEGLPGANIALAHFASACPVDRFAHGPFHDVVGNVWQWTGTPIYPFDGFKVHPLYDDFTTPTYDGRHNLIKGGSFISTGDEAQLSARYAFRRHFFQHAGFRYVQSDYSEHLPTGVYETDSLVSQYAEFGWGDRYFGIENYPAVCARKCIEAMGDRPRGRALDVGCATGRSTFELATAFETVTGLDFSARFIRVAEQMRGEGRIRYVVPTEGALVDFREVPIPEALAAYADRIGFWQADACNLKPQFTGYDLIFAGNLIDRLYDPAKFLREAVARLNPGGLLVLSSPYTWLEEHTPKGQWLGGYKEDGEPVTTMAGLTACLTPTLRLVSREDVPFVIRETARKFQHSIAELSIWEKTP</sequence>
<evidence type="ECO:0000313" key="7">
    <source>
        <dbReference type="EMBL" id="ANJ66388.1"/>
    </source>
</evidence>
<name>A0A191ZEU0_9GAMM</name>
<feature type="domain" description="DinB-like" evidence="6">
    <location>
        <begin position="22"/>
        <end position="157"/>
    </location>
</feature>
<dbReference type="Gene3D" id="3.40.50.150">
    <property type="entry name" value="Vaccinia Virus protein VP39"/>
    <property type="match status" value="1"/>
</dbReference>
<dbReference type="InterPro" id="IPR027625">
    <property type="entry name" value="OvoA_Cterm"/>
</dbReference>
<dbReference type="PANTHER" id="PTHR23150">
    <property type="entry name" value="SULFATASE MODIFYING FACTOR 1, 2"/>
    <property type="match status" value="1"/>
</dbReference>
<dbReference type="InterPro" id="IPR024775">
    <property type="entry name" value="DinB-like"/>
</dbReference>
<keyword evidence="1" id="KW-0560">Oxidoreductase</keyword>
<dbReference type="GO" id="GO:0008168">
    <property type="term" value="F:methyltransferase activity"/>
    <property type="evidence" value="ECO:0007669"/>
    <property type="project" value="UniProtKB-KW"/>
</dbReference>
<evidence type="ECO:0000256" key="3">
    <source>
        <dbReference type="ARBA" id="ARBA00037882"/>
    </source>
</evidence>
<dbReference type="PANTHER" id="PTHR23150:SF26">
    <property type="entry name" value="GENERIC METHYLTRANSFERASE"/>
    <property type="match status" value="1"/>
</dbReference>
<dbReference type="Gene3D" id="3.90.1580.10">
    <property type="entry name" value="paralog of FGE (formylglycine-generating enzyme)"/>
    <property type="match status" value="1"/>
</dbReference>
<organism evidence="7 8">
    <name type="scientific">Halothiobacillus diazotrophicus</name>
    <dbReference type="NCBI Taxonomy" id="1860122"/>
    <lineage>
        <taxon>Bacteria</taxon>
        <taxon>Pseudomonadati</taxon>
        <taxon>Pseudomonadota</taxon>
        <taxon>Gammaproteobacteria</taxon>
        <taxon>Chromatiales</taxon>
        <taxon>Halothiobacillaceae</taxon>
        <taxon>Halothiobacillus</taxon>
    </lineage>
</organism>
<accession>A0A191ZEU0</accession>
<dbReference type="AlphaFoldDB" id="A0A191ZEU0"/>
<dbReference type="Pfam" id="PF03781">
    <property type="entry name" value="FGE-sulfatase"/>
    <property type="match status" value="1"/>
</dbReference>
<dbReference type="FunFam" id="3.90.1580.10:FF:000006">
    <property type="entry name" value="Generic methyltransferase, putative"/>
    <property type="match status" value="1"/>
</dbReference>
<dbReference type="NCBIfam" id="TIGR04344">
    <property type="entry name" value="ovoA_Nterm"/>
    <property type="match status" value="1"/>
</dbReference>
<evidence type="ECO:0000256" key="1">
    <source>
        <dbReference type="ARBA" id="ARBA00023002"/>
    </source>
</evidence>
<dbReference type="SUPFAM" id="SSF56436">
    <property type="entry name" value="C-type lectin-like"/>
    <property type="match status" value="1"/>
</dbReference>
<keyword evidence="8" id="KW-1185">Reference proteome</keyword>
<dbReference type="STRING" id="1860122.A9404_02440"/>
<dbReference type="Pfam" id="PF12867">
    <property type="entry name" value="DinB_2"/>
    <property type="match status" value="1"/>
</dbReference>
<evidence type="ECO:0000259" key="6">
    <source>
        <dbReference type="Pfam" id="PF12867"/>
    </source>
</evidence>
<evidence type="ECO:0000256" key="2">
    <source>
        <dbReference type="ARBA" id="ARBA00023004"/>
    </source>
</evidence>
<keyword evidence="7" id="KW-0489">Methyltransferase</keyword>
<dbReference type="RefSeq" id="WP_066098343.1">
    <property type="nucleotide sequence ID" value="NZ_CP016027.1"/>
</dbReference>